<dbReference type="PANTHER" id="PTHR44936:SF10">
    <property type="entry name" value="SENSOR PROTEIN RSTB"/>
    <property type="match status" value="1"/>
</dbReference>
<dbReference type="PRINTS" id="PR00344">
    <property type="entry name" value="BCTRLSENSOR"/>
</dbReference>
<dbReference type="SUPFAM" id="SSF55874">
    <property type="entry name" value="ATPase domain of HSP90 chaperone/DNA topoisomerase II/histidine kinase"/>
    <property type="match status" value="1"/>
</dbReference>
<dbReference type="InterPro" id="IPR003594">
    <property type="entry name" value="HATPase_dom"/>
</dbReference>
<evidence type="ECO:0000256" key="4">
    <source>
        <dbReference type="ARBA" id="ARBA00022553"/>
    </source>
</evidence>
<dbReference type="GO" id="GO:0005886">
    <property type="term" value="C:plasma membrane"/>
    <property type="evidence" value="ECO:0007669"/>
    <property type="project" value="TreeGrafter"/>
</dbReference>
<gene>
    <name evidence="12" type="ORF">JCR33_08220</name>
</gene>
<dbReference type="Pfam" id="PF02518">
    <property type="entry name" value="HATPase_c"/>
    <property type="match status" value="1"/>
</dbReference>
<evidence type="ECO:0000256" key="8">
    <source>
        <dbReference type="ARBA" id="ARBA00022840"/>
    </source>
</evidence>
<dbReference type="Gene3D" id="1.10.287.130">
    <property type="match status" value="1"/>
</dbReference>
<comment type="caution">
    <text evidence="12">The sequence shown here is derived from an EMBL/GenBank/DDBJ whole genome shotgun (WGS) entry which is preliminary data.</text>
</comment>
<dbReference type="PROSITE" id="PS50885">
    <property type="entry name" value="HAMP"/>
    <property type="match status" value="1"/>
</dbReference>
<dbReference type="CDD" id="cd00075">
    <property type="entry name" value="HATPase"/>
    <property type="match status" value="1"/>
</dbReference>
<feature type="transmembrane region" description="Helical" evidence="9">
    <location>
        <begin position="36"/>
        <end position="58"/>
    </location>
</feature>
<sequence>MSVEPNTEALAAPPVRALRLFERLPRLNRLSLRIQVTLLIVATVLLTQAISIGVNFAYLKARMELDTRDRSAGFFRVAVPSVQGAPPELRQAVARSFRNPMRHFTVDEAPALDPALGDVRDPQRAAVVSEFLRGLGLPVAEVVAGSRTTMIPIRPPGLALEDRNIVHLGEGTRMLALANEPDNPPRWAVPGGLDPTPPSRALRAATSHVLALRLEGDPTWYNLATLQPFDPPLGPLFLTSLLTLPIALVLVGASLIVLWRIMRPLRHITVQADRLGRGEPAGDIPEEGGPDMRSTIHAFNTMSHRINQAIDYQVTLMRSLGHDVRGPLAAMSAYVDAVEPPPTRDVLKTCLAQAERITTAIMTYTRATMRDGEIVSVDLISLLEALVEEAAMLEADITLTVVDEPCVPARYNALERALRNLIDNASKYGGSVAVTLRCDQRYAVVEVEDCGPGIPLGDIDDLFEPFARASDTPSGTGLGLAIAKTIVVDHGGTVTLRNRAQGGLRVTVMLPL</sequence>
<proteinExistence type="predicted"/>
<dbReference type="GO" id="GO:0005524">
    <property type="term" value="F:ATP binding"/>
    <property type="evidence" value="ECO:0007669"/>
    <property type="project" value="UniProtKB-KW"/>
</dbReference>
<keyword evidence="7" id="KW-0418">Kinase</keyword>
<dbReference type="InterPro" id="IPR003660">
    <property type="entry name" value="HAMP_dom"/>
</dbReference>
<dbReference type="PROSITE" id="PS50109">
    <property type="entry name" value="HIS_KIN"/>
    <property type="match status" value="1"/>
</dbReference>
<dbReference type="EC" id="2.7.13.3" evidence="3"/>
<dbReference type="SMART" id="SM00304">
    <property type="entry name" value="HAMP"/>
    <property type="match status" value="1"/>
</dbReference>
<evidence type="ECO:0000256" key="9">
    <source>
        <dbReference type="SAM" id="Phobius"/>
    </source>
</evidence>
<dbReference type="InterPro" id="IPR004358">
    <property type="entry name" value="Sig_transdc_His_kin-like_C"/>
</dbReference>
<organism evidence="12 13">
    <name type="scientific">Acuticoccus mangrovi</name>
    <dbReference type="NCBI Taxonomy" id="2796142"/>
    <lineage>
        <taxon>Bacteria</taxon>
        <taxon>Pseudomonadati</taxon>
        <taxon>Pseudomonadota</taxon>
        <taxon>Alphaproteobacteria</taxon>
        <taxon>Hyphomicrobiales</taxon>
        <taxon>Amorphaceae</taxon>
        <taxon>Acuticoccus</taxon>
    </lineage>
</organism>
<keyword evidence="5" id="KW-0808">Transferase</keyword>
<dbReference type="Gene3D" id="3.30.565.10">
    <property type="entry name" value="Histidine kinase-like ATPase, C-terminal domain"/>
    <property type="match status" value="1"/>
</dbReference>
<evidence type="ECO:0000259" key="10">
    <source>
        <dbReference type="PROSITE" id="PS50109"/>
    </source>
</evidence>
<feature type="domain" description="HAMP" evidence="11">
    <location>
        <begin position="259"/>
        <end position="311"/>
    </location>
</feature>
<reference evidence="12" key="1">
    <citation type="submission" date="2020-12" db="EMBL/GenBank/DDBJ databases">
        <title>Bacterial taxonomy.</title>
        <authorList>
            <person name="Pan X."/>
        </authorList>
    </citation>
    <scope>NUCLEOTIDE SEQUENCE</scope>
    <source>
        <strain evidence="12">B2012</strain>
    </source>
</reference>
<dbReference type="SMART" id="SM00387">
    <property type="entry name" value="HATPase_c"/>
    <property type="match status" value="1"/>
</dbReference>
<comment type="subcellular location">
    <subcellularLocation>
        <location evidence="2">Membrane</location>
    </subcellularLocation>
</comment>
<dbReference type="InterPro" id="IPR036890">
    <property type="entry name" value="HATPase_C_sf"/>
</dbReference>
<evidence type="ECO:0000259" key="11">
    <source>
        <dbReference type="PROSITE" id="PS50885"/>
    </source>
</evidence>
<name>A0A934IIL1_9HYPH</name>
<evidence type="ECO:0000256" key="2">
    <source>
        <dbReference type="ARBA" id="ARBA00004370"/>
    </source>
</evidence>
<protein>
    <recommendedName>
        <fullName evidence="3">histidine kinase</fullName>
        <ecNumber evidence="3">2.7.13.3</ecNumber>
    </recommendedName>
</protein>
<evidence type="ECO:0000256" key="7">
    <source>
        <dbReference type="ARBA" id="ARBA00022777"/>
    </source>
</evidence>
<dbReference type="AlphaFoldDB" id="A0A934IIL1"/>
<evidence type="ECO:0000313" key="12">
    <source>
        <dbReference type="EMBL" id="MBJ3775666.1"/>
    </source>
</evidence>
<keyword evidence="13" id="KW-1185">Reference proteome</keyword>
<dbReference type="GO" id="GO:0000155">
    <property type="term" value="F:phosphorelay sensor kinase activity"/>
    <property type="evidence" value="ECO:0007669"/>
    <property type="project" value="InterPro"/>
</dbReference>
<dbReference type="Pfam" id="PF00672">
    <property type="entry name" value="HAMP"/>
    <property type="match status" value="1"/>
</dbReference>
<dbReference type="CDD" id="cd06225">
    <property type="entry name" value="HAMP"/>
    <property type="match status" value="1"/>
</dbReference>
<dbReference type="InterPro" id="IPR050980">
    <property type="entry name" value="2C_sensor_his_kinase"/>
</dbReference>
<evidence type="ECO:0000256" key="3">
    <source>
        <dbReference type="ARBA" id="ARBA00012438"/>
    </source>
</evidence>
<evidence type="ECO:0000256" key="1">
    <source>
        <dbReference type="ARBA" id="ARBA00000085"/>
    </source>
</evidence>
<feature type="domain" description="Histidine kinase" evidence="10">
    <location>
        <begin position="319"/>
        <end position="512"/>
    </location>
</feature>
<accession>A0A934IIL1</accession>
<dbReference type="RefSeq" id="WP_198881570.1">
    <property type="nucleotide sequence ID" value="NZ_JAEKJA010000006.1"/>
</dbReference>
<keyword evidence="4" id="KW-0597">Phosphoprotein</keyword>
<keyword evidence="9" id="KW-1133">Transmembrane helix</keyword>
<dbReference type="InterPro" id="IPR005467">
    <property type="entry name" value="His_kinase_dom"/>
</dbReference>
<feature type="transmembrane region" description="Helical" evidence="9">
    <location>
        <begin position="236"/>
        <end position="259"/>
    </location>
</feature>
<keyword evidence="6" id="KW-0547">Nucleotide-binding</keyword>
<evidence type="ECO:0000313" key="13">
    <source>
        <dbReference type="Proteomes" id="UP000609531"/>
    </source>
</evidence>
<dbReference type="InterPro" id="IPR036097">
    <property type="entry name" value="HisK_dim/P_sf"/>
</dbReference>
<dbReference type="EMBL" id="JAEKJA010000006">
    <property type="protein sequence ID" value="MBJ3775666.1"/>
    <property type="molecule type" value="Genomic_DNA"/>
</dbReference>
<dbReference type="Proteomes" id="UP000609531">
    <property type="component" value="Unassembled WGS sequence"/>
</dbReference>
<keyword evidence="9" id="KW-0812">Transmembrane</keyword>
<comment type="catalytic activity">
    <reaction evidence="1">
        <text>ATP + protein L-histidine = ADP + protein N-phospho-L-histidine.</text>
        <dbReference type="EC" id="2.7.13.3"/>
    </reaction>
</comment>
<keyword evidence="8" id="KW-0067">ATP-binding</keyword>
<evidence type="ECO:0000256" key="5">
    <source>
        <dbReference type="ARBA" id="ARBA00022679"/>
    </source>
</evidence>
<keyword evidence="9" id="KW-0472">Membrane</keyword>
<dbReference type="PANTHER" id="PTHR44936">
    <property type="entry name" value="SENSOR PROTEIN CREC"/>
    <property type="match status" value="1"/>
</dbReference>
<evidence type="ECO:0000256" key="6">
    <source>
        <dbReference type="ARBA" id="ARBA00022741"/>
    </source>
</evidence>
<dbReference type="SUPFAM" id="SSF47384">
    <property type="entry name" value="Homodimeric domain of signal transducing histidine kinase"/>
    <property type="match status" value="1"/>
</dbReference>